<dbReference type="Gene3D" id="1.20.58.2190">
    <property type="match status" value="1"/>
</dbReference>
<proteinExistence type="predicted"/>
<dbReference type="GeneID" id="111248609"/>
<evidence type="ECO:0000313" key="8">
    <source>
        <dbReference type="Proteomes" id="UP000594260"/>
    </source>
</evidence>
<dbReference type="EnsemblMetazoa" id="XM_022801219">
    <property type="protein sequence ID" value="XP_022656954"/>
    <property type="gene ID" value="LOC111248609"/>
</dbReference>
<name>A0A7M7JTF0_VARDE</name>
<dbReference type="PANTHER" id="PTHR15326:SF2">
    <property type="entry name" value="PROTEIN TAMOZHENNIC"/>
    <property type="match status" value="1"/>
</dbReference>
<dbReference type="RefSeq" id="XP_022656952.1">
    <property type="nucleotide sequence ID" value="XM_022801217.1"/>
</dbReference>
<dbReference type="GO" id="GO:0008270">
    <property type="term" value="F:zinc ion binding"/>
    <property type="evidence" value="ECO:0007669"/>
    <property type="project" value="UniProtKB-KW"/>
</dbReference>
<dbReference type="EnsemblMetazoa" id="XM_022801218">
    <property type="protein sequence ID" value="XP_022656953"/>
    <property type="gene ID" value="LOC111248609"/>
</dbReference>
<accession>A0A7M7JTF0</accession>
<dbReference type="CDD" id="cd09212">
    <property type="entry name" value="PUB"/>
    <property type="match status" value="1"/>
</dbReference>
<dbReference type="SUPFAM" id="SSF143503">
    <property type="entry name" value="PUG domain-like"/>
    <property type="match status" value="1"/>
</dbReference>
<keyword evidence="8" id="KW-1185">Reference proteome</keyword>
<keyword evidence="2 4" id="KW-0863">Zinc-finger</keyword>
<feature type="region of interest" description="Disordered" evidence="5">
    <location>
        <begin position="506"/>
        <end position="642"/>
    </location>
</feature>
<feature type="region of interest" description="Disordered" evidence="5">
    <location>
        <begin position="458"/>
        <end position="491"/>
    </location>
</feature>
<feature type="domain" description="RanBP2-type" evidence="6">
    <location>
        <begin position="648"/>
        <end position="677"/>
    </location>
</feature>
<dbReference type="InterPro" id="IPR001876">
    <property type="entry name" value="Znf_RanBP2"/>
</dbReference>
<dbReference type="AlphaFoldDB" id="A0A7M7JTF0"/>
<dbReference type="GO" id="GO:0005737">
    <property type="term" value="C:cytoplasm"/>
    <property type="evidence" value="ECO:0007669"/>
    <property type="project" value="TreeGrafter"/>
</dbReference>
<dbReference type="PANTHER" id="PTHR15326">
    <property type="entry name" value="SPERMATOGENESIS-ASSOCIATED PROTEIN 2/TAMOZHENNIC"/>
    <property type="match status" value="1"/>
</dbReference>
<sequence>MALREEFSGLTSAAPFPLLVGGPCSSVSVPPLPPLAIPLHVPFGGTPAYHSGMPRESPQQSSHRQQHDGRIGGYRGGMQPLSAPTADMGVLEEFQKRRNLEQLELARLAKSVASQQGHSGPLGREHRDRERVLSARLRDRIYDSYVGYLGWLQEQQALGRDEDMCSGAVPAKQKRHQLEELITDYVCQVSQREKYHLGVSFELILRQTIETKSAAGFNFDPLRTAEAFRWLERYACNLLVQPWREEFRKIKLYGGFYKHKIERYLCQSEAVLELLGYVRQGNCMLLPAKPLDPDDVTFVALDCLIANVECKILLLLKSGVRHFDSRWLDIYNTRCQLHGASISECAIVLNHQYEQKLHSQRALESMYKEMENLGYGAGARLGDPRGDLKADLRIPDLKDSRVDKIVVTAPLAPLRKPSRHQIKGGQLTTSSKVVPNADEDDDRRFRNDLLVDEGYARSRGNGMYRDGVSLSGGEGSKRVTPGAPLSHSMGSNVTSQMAIAPPQISSHHLAREKAAQRTSGGSSNNSYKLHVPTEQGNSSGVPFALPKLGLSPTPPSGTNGASISSQHSTHASTSSTLSIGVGTSSLRDDDRDRSGGTSSRDSRQTDSRDGRKRDKESRERDLLIDHRDETDKTFSSSQNDAHGASMIDDDAWPCAVCTFLNEPSAKICIMCSKSRHLHSRPPVGEPLVSGGRECPSCTLINPKSAQRCEACNNCLLNSPTYI</sequence>
<dbReference type="InterPro" id="IPR036339">
    <property type="entry name" value="PUB-like_dom_sf"/>
</dbReference>
<dbReference type="InterPro" id="IPR048839">
    <property type="entry name" value="SPATA2_PUB-like"/>
</dbReference>
<evidence type="ECO:0000256" key="4">
    <source>
        <dbReference type="PROSITE-ProRule" id="PRU00322"/>
    </source>
</evidence>
<dbReference type="CTD" id="37864"/>
<protein>
    <recommendedName>
        <fullName evidence="6">RanBP2-type domain-containing protein</fullName>
    </recommendedName>
</protein>
<dbReference type="OMA" id="KHEVEAN"/>
<evidence type="ECO:0000256" key="5">
    <source>
        <dbReference type="SAM" id="MobiDB-lite"/>
    </source>
</evidence>
<feature type="region of interest" description="Disordered" evidence="5">
    <location>
        <begin position="47"/>
        <end position="71"/>
    </location>
</feature>
<keyword evidence="3" id="KW-0862">Zinc</keyword>
<dbReference type="Proteomes" id="UP000594260">
    <property type="component" value="Unplaced"/>
</dbReference>
<keyword evidence="1" id="KW-0479">Metal-binding</keyword>
<dbReference type="InParanoid" id="A0A7M7JTF0"/>
<evidence type="ECO:0000256" key="3">
    <source>
        <dbReference type="ARBA" id="ARBA00022833"/>
    </source>
</evidence>
<dbReference type="RefSeq" id="XP_022656954.1">
    <property type="nucleotide sequence ID" value="XM_022801219.1"/>
</dbReference>
<dbReference type="RefSeq" id="XP_022656953.1">
    <property type="nucleotide sequence ID" value="XM_022801218.1"/>
</dbReference>
<dbReference type="InterPro" id="IPR036443">
    <property type="entry name" value="Znf_RanBP2_sf"/>
</dbReference>
<organism evidence="7 8">
    <name type="scientific">Varroa destructor</name>
    <name type="common">Honeybee mite</name>
    <dbReference type="NCBI Taxonomy" id="109461"/>
    <lineage>
        <taxon>Eukaryota</taxon>
        <taxon>Metazoa</taxon>
        <taxon>Ecdysozoa</taxon>
        <taxon>Arthropoda</taxon>
        <taxon>Chelicerata</taxon>
        <taxon>Arachnida</taxon>
        <taxon>Acari</taxon>
        <taxon>Parasitiformes</taxon>
        <taxon>Mesostigmata</taxon>
        <taxon>Gamasina</taxon>
        <taxon>Dermanyssoidea</taxon>
        <taxon>Varroidae</taxon>
        <taxon>Varroa</taxon>
    </lineage>
</organism>
<evidence type="ECO:0000256" key="1">
    <source>
        <dbReference type="ARBA" id="ARBA00022723"/>
    </source>
</evidence>
<evidence type="ECO:0000259" key="6">
    <source>
        <dbReference type="PROSITE" id="PS50199"/>
    </source>
</evidence>
<dbReference type="EnsemblMetazoa" id="XM_022801217">
    <property type="protein sequence ID" value="XP_022656952"/>
    <property type="gene ID" value="LOC111248609"/>
</dbReference>
<dbReference type="SUPFAM" id="SSF90209">
    <property type="entry name" value="Ran binding protein zinc finger-like"/>
    <property type="match status" value="1"/>
</dbReference>
<dbReference type="RefSeq" id="XP_022656955.1">
    <property type="nucleotide sequence ID" value="XM_022801220.1"/>
</dbReference>
<dbReference type="Gene3D" id="2.30.30.380">
    <property type="entry name" value="Zn-finger domain of Sec23/24"/>
    <property type="match status" value="1"/>
</dbReference>
<feature type="compositionally biased region" description="Basic and acidic residues" evidence="5">
    <location>
        <begin position="586"/>
        <end position="632"/>
    </location>
</feature>
<dbReference type="RefSeq" id="XP_022656951.1">
    <property type="nucleotide sequence ID" value="XM_022801216.1"/>
</dbReference>
<feature type="compositionally biased region" description="Polar residues" evidence="5">
    <location>
        <begin position="516"/>
        <end position="527"/>
    </location>
</feature>
<dbReference type="EnsemblMetazoa" id="XM_022801220">
    <property type="protein sequence ID" value="XP_022656955"/>
    <property type="gene ID" value="LOC111248609"/>
</dbReference>
<dbReference type="SMART" id="SM00547">
    <property type="entry name" value="ZnF_RBZ"/>
    <property type="match status" value="2"/>
</dbReference>
<dbReference type="PROSITE" id="PS01358">
    <property type="entry name" value="ZF_RANBP2_1"/>
    <property type="match status" value="1"/>
</dbReference>
<dbReference type="EnsemblMetazoa" id="XM_022801216">
    <property type="protein sequence ID" value="XP_022656951"/>
    <property type="gene ID" value="LOC111248609"/>
</dbReference>
<dbReference type="Pfam" id="PF21388">
    <property type="entry name" value="SPATA2_PUB-like"/>
    <property type="match status" value="1"/>
</dbReference>
<evidence type="ECO:0000256" key="2">
    <source>
        <dbReference type="ARBA" id="ARBA00022771"/>
    </source>
</evidence>
<dbReference type="KEGG" id="vde:111248609"/>
<feature type="compositionally biased region" description="Low complexity" evidence="5">
    <location>
        <begin position="561"/>
        <end position="585"/>
    </location>
</feature>
<dbReference type="OrthoDB" id="9837000at2759"/>
<dbReference type="PROSITE" id="PS50199">
    <property type="entry name" value="ZF_RANBP2_2"/>
    <property type="match status" value="1"/>
</dbReference>
<evidence type="ECO:0000313" key="7">
    <source>
        <dbReference type="EnsemblMetazoa" id="XP_022656954"/>
    </source>
</evidence>
<reference evidence="7" key="1">
    <citation type="submission" date="2021-01" db="UniProtKB">
        <authorList>
            <consortium name="EnsemblMetazoa"/>
        </authorList>
    </citation>
    <scope>IDENTIFICATION</scope>
</reference>